<keyword evidence="3" id="KW-0548">Nucleotidyltransferase</keyword>
<keyword evidence="1" id="KW-0812">Transmembrane</keyword>
<sequence>MRYRGRIISVLFVSAILLFIRKTVESHFGQVPHSIPLPAILILILAWYLGKQYDKYVNISTIDPLTGAYNRRYVMNKFPKIVSYANKRKLNISVIMVDINEFKEINDTYGHAIGDNVLEDVSKRLRDSFEKKDTVARWGGDEFLILTFFSDEHVMFKKINDFKSRLNSHHIDNLSVSIGKSTYPSDATCLKALVTIADTNMYDTKFRLKNST</sequence>
<dbReference type="NCBIfam" id="TIGR00254">
    <property type="entry name" value="GGDEF"/>
    <property type="match status" value="1"/>
</dbReference>
<evidence type="ECO:0000313" key="3">
    <source>
        <dbReference type="EMBL" id="MFD1360129.1"/>
    </source>
</evidence>
<name>A0ABW3ZPH8_9BACI</name>
<keyword evidence="1" id="KW-1133">Transmembrane helix</keyword>
<dbReference type="CDD" id="cd01949">
    <property type="entry name" value="GGDEF"/>
    <property type="match status" value="1"/>
</dbReference>
<keyword evidence="1" id="KW-0472">Membrane</keyword>
<dbReference type="Gene3D" id="3.30.70.270">
    <property type="match status" value="1"/>
</dbReference>
<feature type="transmembrane region" description="Helical" evidence="1">
    <location>
        <begin position="33"/>
        <end position="50"/>
    </location>
</feature>
<proteinExistence type="predicted"/>
<dbReference type="GO" id="GO:0052621">
    <property type="term" value="F:diguanylate cyclase activity"/>
    <property type="evidence" value="ECO:0007669"/>
    <property type="project" value="UniProtKB-EC"/>
</dbReference>
<accession>A0ABW3ZPH8</accession>
<keyword evidence="3" id="KW-0808">Transferase</keyword>
<dbReference type="PANTHER" id="PTHR45138">
    <property type="entry name" value="REGULATORY COMPONENTS OF SENSORY TRANSDUCTION SYSTEM"/>
    <property type="match status" value="1"/>
</dbReference>
<gene>
    <name evidence="3" type="ORF">ACFQ4A_00390</name>
</gene>
<evidence type="ECO:0000256" key="1">
    <source>
        <dbReference type="SAM" id="Phobius"/>
    </source>
</evidence>
<reference evidence="4" key="1">
    <citation type="journal article" date="2019" name="Int. J. Syst. Evol. Microbiol.">
        <title>The Global Catalogue of Microorganisms (GCM) 10K type strain sequencing project: providing services to taxonomists for standard genome sequencing and annotation.</title>
        <authorList>
            <consortium name="The Broad Institute Genomics Platform"/>
            <consortium name="The Broad Institute Genome Sequencing Center for Infectious Disease"/>
            <person name="Wu L."/>
            <person name="Ma J."/>
        </authorList>
    </citation>
    <scope>NUCLEOTIDE SEQUENCE [LARGE SCALE GENOMIC DNA]</scope>
    <source>
        <strain evidence="4">CCUG 54822</strain>
    </source>
</reference>
<dbReference type="InterPro" id="IPR043128">
    <property type="entry name" value="Rev_trsase/Diguanyl_cyclase"/>
</dbReference>
<feature type="domain" description="GGDEF" evidence="2">
    <location>
        <begin position="90"/>
        <end position="212"/>
    </location>
</feature>
<dbReference type="SUPFAM" id="SSF55073">
    <property type="entry name" value="Nucleotide cyclase"/>
    <property type="match status" value="1"/>
</dbReference>
<dbReference type="Pfam" id="PF00990">
    <property type="entry name" value="GGDEF"/>
    <property type="match status" value="1"/>
</dbReference>
<dbReference type="PROSITE" id="PS50887">
    <property type="entry name" value="GGDEF"/>
    <property type="match status" value="1"/>
</dbReference>
<dbReference type="Proteomes" id="UP001597178">
    <property type="component" value="Unassembled WGS sequence"/>
</dbReference>
<dbReference type="EC" id="2.7.7.65" evidence="3"/>
<organism evidence="3 4">
    <name type="scientific">Lentibacillus salinarum</name>
    <dbReference type="NCBI Taxonomy" id="446820"/>
    <lineage>
        <taxon>Bacteria</taxon>
        <taxon>Bacillati</taxon>
        <taxon>Bacillota</taxon>
        <taxon>Bacilli</taxon>
        <taxon>Bacillales</taxon>
        <taxon>Bacillaceae</taxon>
        <taxon>Lentibacillus</taxon>
    </lineage>
</organism>
<dbReference type="InterPro" id="IPR029787">
    <property type="entry name" value="Nucleotide_cyclase"/>
</dbReference>
<dbReference type="InterPro" id="IPR000160">
    <property type="entry name" value="GGDEF_dom"/>
</dbReference>
<dbReference type="PANTHER" id="PTHR45138:SF9">
    <property type="entry name" value="DIGUANYLATE CYCLASE DGCM-RELATED"/>
    <property type="match status" value="1"/>
</dbReference>
<dbReference type="InterPro" id="IPR050469">
    <property type="entry name" value="Diguanylate_Cyclase"/>
</dbReference>
<dbReference type="RefSeq" id="WP_382396843.1">
    <property type="nucleotide sequence ID" value="NZ_JBHTNH010000001.1"/>
</dbReference>
<dbReference type="SMART" id="SM00267">
    <property type="entry name" value="GGDEF"/>
    <property type="match status" value="1"/>
</dbReference>
<protein>
    <submittedName>
        <fullName evidence="3">GGDEF domain-containing protein</fullName>
        <ecNumber evidence="3">2.7.7.65</ecNumber>
    </submittedName>
</protein>
<evidence type="ECO:0000313" key="4">
    <source>
        <dbReference type="Proteomes" id="UP001597178"/>
    </source>
</evidence>
<comment type="caution">
    <text evidence="3">The sequence shown here is derived from an EMBL/GenBank/DDBJ whole genome shotgun (WGS) entry which is preliminary data.</text>
</comment>
<keyword evidence="4" id="KW-1185">Reference proteome</keyword>
<evidence type="ECO:0000259" key="2">
    <source>
        <dbReference type="PROSITE" id="PS50887"/>
    </source>
</evidence>
<dbReference type="EMBL" id="JBHTNH010000001">
    <property type="protein sequence ID" value="MFD1360129.1"/>
    <property type="molecule type" value="Genomic_DNA"/>
</dbReference>